<comment type="similarity">
    <text evidence="1">Belongs to the MoeA family.</text>
</comment>
<dbReference type="Pfam" id="PF00994">
    <property type="entry name" value="MoCF_biosynth"/>
    <property type="match status" value="1"/>
</dbReference>
<dbReference type="GO" id="GO:0006777">
    <property type="term" value="P:Mo-molybdopterin cofactor biosynthetic process"/>
    <property type="evidence" value="ECO:0007669"/>
    <property type="project" value="UniProtKB-UniRule"/>
</dbReference>
<dbReference type="Proteomes" id="UP000182517">
    <property type="component" value="Chromosome"/>
</dbReference>
<dbReference type="EMBL" id="CP015519">
    <property type="protein sequence ID" value="APG28031.1"/>
    <property type="molecule type" value="Genomic_DNA"/>
</dbReference>
<accession>A0A1L3GQ03</accession>
<protein>
    <recommendedName>
        <fullName evidence="1">Molybdopterin molybdenumtransferase</fullName>
        <ecNumber evidence="1">2.10.1.1</ecNumber>
    </recommendedName>
</protein>
<dbReference type="PANTHER" id="PTHR10192:SF28">
    <property type="entry name" value="MOLYBDOPTERIN MOLYBDENUMTRANSFERASE"/>
    <property type="match status" value="1"/>
</dbReference>
<organism evidence="3 4">
    <name type="scientific">Syntrophotalea acetylenivorans</name>
    <dbReference type="NCBI Taxonomy" id="1842532"/>
    <lineage>
        <taxon>Bacteria</taxon>
        <taxon>Pseudomonadati</taxon>
        <taxon>Thermodesulfobacteriota</taxon>
        <taxon>Desulfuromonadia</taxon>
        <taxon>Desulfuromonadales</taxon>
        <taxon>Syntrophotaleaceae</taxon>
        <taxon>Syntrophotalea</taxon>
    </lineage>
</organism>
<dbReference type="GO" id="GO:0061599">
    <property type="term" value="F:molybdopterin molybdotransferase activity"/>
    <property type="evidence" value="ECO:0007669"/>
    <property type="project" value="UniProtKB-UniRule"/>
</dbReference>
<dbReference type="CDD" id="cd03522">
    <property type="entry name" value="MoeA_like"/>
    <property type="match status" value="1"/>
</dbReference>
<dbReference type="Gene3D" id="3.40.980.10">
    <property type="entry name" value="MoaB/Mog-like domain"/>
    <property type="match status" value="1"/>
</dbReference>
<dbReference type="SMART" id="SM00852">
    <property type="entry name" value="MoCF_biosynth"/>
    <property type="match status" value="1"/>
</dbReference>
<feature type="domain" description="MoaB/Mog" evidence="2">
    <location>
        <begin position="175"/>
        <end position="307"/>
    </location>
</feature>
<comment type="pathway">
    <text evidence="1">Cofactor biosynthesis; molybdopterin biosynthesis.</text>
</comment>
<keyword evidence="1" id="KW-0479">Metal-binding</keyword>
<comment type="function">
    <text evidence="1">Catalyzes the insertion of molybdate into adenylated molybdopterin with the concomitant release of AMP.</text>
</comment>
<dbReference type="KEGG" id="pef:A7E78_09395"/>
<evidence type="ECO:0000259" key="2">
    <source>
        <dbReference type="SMART" id="SM00852"/>
    </source>
</evidence>
<dbReference type="Gene3D" id="3.90.105.10">
    <property type="entry name" value="Molybdopterin biosynthesis moea protein, domain 2"/>
    <property type="match status" value="1"/>
</dbReference>
<keyword evidence="1" id="KW-0808">Transferase</keyword>
<comment type="cofactor">
    <cofactor evidence="1">
        <name>Mg(2+)</name>
        <dbReference type="ChEBI" id="CHEBI:18420"/>
    </cofactor>
</comment>
<keyword evidence="1" id="KW-0501">Molybdenum cofactor biosynthesis</keyword>
<evidence type="ECO:0000313" key="3">
    <source>
        <dbReference type="EMBL" id="APG28031.1"/>
    </source>
</evidence>
<comment type="catalytic activity">
    <reaction evidence="1">
        <text>adenylyl-molybdopterin + molybdate = Mo-molybdopterin + AMP + H(+)</text>
        <dbReference type="Rhea" id="RHEA:35047"/>
        <dbReference type="ChEBI" id="CHEBI:15378"/>
        <dbReference type="ChEBI" id="CHEBI:36264"/>
        <dbReference type="ChEBI" id="CHEBI:62727"/>
        <dbReference type="ChEBI" id="CHEBI:71302"/>
        <dbReference type="ChEBI" id="CHEBI:456215"/>
    </reaction>
</comment>
<reference evidence="3 4" key="1">
    <citation type="journal article" date="2017" name="Genome Announc.">
        <title>Complete Genome Sequences of Two Acetylene-Fermenting Pelobacter acetylenicus Strains.</title>
        <authorList>
            <person name="Sutton J.M."/>
            <person name="Baesman S.M."/>
            <person name="Fierst J.L."/>
            <person name="Poret-Peterson A.T."/>
            <person name="Oremland R.S."/>
            <person name="Dunlap D.S."/>
            <person name="Akob D.M."/>
        </authorList>
    </citation>
    <scope>NUCLEOTIDE SEQUENCE [LARGE SCALE GENOMIC DNA]</scope>
    <source>
        <strain evidence="3 4">SFB93</strain>
    </source>
</reference>
<keyword evidence="4" id="KW-1185">Reference proteome</keyword>
<name>A0A1L3GQ03_9BACT</name>
<dbReference type="EC" id="2.10.1.1" evidence="1"/>
<dbReference type="GO" id="GO:0005829">
    <property type="term" value="C:cytosol"/>
    <property type="evidence" value="ECO:0007669"/>
    <property type="project" value="TreeGrafter"/>
</dbReference>
<dbReference type="STRING" id="1842532.A7E78_09395"/>
<dbReference type="PANTHER" id="PTHR10192">
    <property type="entry name" value="MOLYBDOPTERIN BIOSYNTHESIS PROTEIN"/>
    <property type="match status" value="1"/>
</dbReference>
<keyword evidence="1" id="KW-0460">Magnesium</keyword>
<dbReference type="OrthoDB" id="9767940at2"/>
<proteinExistence type="inferred from homology"/>
<keyword evidence="1" id="KW-0500">Molybdenum</keyword>
<dbReference type="InterPro" id="IPR001453">
    <property type="entry name" value="MoaB/Mog_dom"/>
</dbReference>
<dbReference type="GO" id="GO:0046872">
    <property type="term" value="F:metal ion binding"/>
    <property type="evidence" value="ECO:0007669"/>
    <property type="project" value="UniProtKB-UniRule"/>
</dbReference>
<dbReference type="InterPro" id="IPR038987">
    <property type="entry name" value="MoeA-like"/>
</dbReference>
<evidence type="ECO:0000313" key="4">
    <source>
        <dbReference type="Proteomes" id="UP000182517"/>
    </source>
</evidence>
<sequence>MVEIIDVEQAVGRVLFHDITRIVPGEFKGRAFKKGHHITPADVPKLKEVGKDRIYVLNLEEGYVHEDDAARRIANAICGPHLYFGEPNQGKIELIADCNGLLKVDAKLLQQLNSLPDITIATLHGSQQVEAGKTVAGTRIIPLFTEEKHLLQLEEHCRNRPPVVSVKPFKSLKVGLITTGNEIYYGRIPDSFGPRVKSKFEAWGSEVFCQHIVPDRVPDMVAAINRVLDDGAEMVVLTGGMSVDPDDLTPAGIRASGAKVISYGAPTYPGAMFMLAELDGVPMVGLPGCAMYHKATIVELIIPRLLAGETVTREEIVALGHGGICASCKECRYPDCGFGK</sequence>
<dbReference type="AlphaFoldDB" id="A0A1L3GQ03"/>
<gene>
    <name evidence="3" type="ORF">A7E78_09395</name>
</gene>
<dbReference type="RefSeq" id="WP_072283991.1">
    <property type="nucleotide sequence ID" value="NZ_CP015519.1"/>
</dbReference>
<dbReference type="UniPathway" id="UPA00344"/>
<evidence type="ECO:0000256" key="1">
    <source>
        <dbReference type="RuleBase" id="RU365090"/>
    </source>
</evidence>
<dbReference type="InterPro" id="IPR036425">
    <property type="entry name" value="MoaB/Mog-like_dom_sf"/>
</dbReference>
<dbReference type="SUPFAM" id="SSF53218">
    <property type="entry name" value="Molybdenum cofactor biosynthesis proteins"/>
    <property type="match status" value="1"/>
</dbReference>